<evidence type="ECO:0000256" key="13">
    <source>
        <dbReference type="ARBA" id="ARBA00039545"/>
    </source>
</evidence>
<dbReference type="SUPFAM" id="SSF56801">
    <property type="entry name" value="Acetyl-CoA synthetase-like"/>
    <property type="match status" value="1"/>
</dbReference>
<dbReference type="AlphaFoldDB" id="A0A2G0CJN0"/>
<dbReference type="FunFam" id="3.40.50.12780:FF:000003">
    <property type="entry name" value="Long-chain-fatty-acid--CoA ligase FadD"/>
    <property type="match status" value="1"/>
</dbReference>
<dbReference type="PROSITE" id="PS00455">
    <property type="entry name" value="AMP_BINDING"/>
    <property type="match status" value="1"/>
</dbReference>
<comment type="subcellular location">
    <subcellularLocation>
        <location evidence="2">Membrane</location>
        <topology evidence="2">Peripheral membrane protein</topology>
    </subcellularLocation>
</comment>
<keyword evidence="6" id="KW-0547">Nucleotide-binding</keyword>
<dbReference type="EC" id="6.2.1.3" evidence="12"/>
<evidence type="ECO:0000256" key="5">
    <source>
        <dbReference type="ARBA" id="ARBA00022598"/>
    </source>
</evidence>
<dbReference type="GO" id="GO:0016020">
    <property type="term" value="C:membrane"/>
    <property type="evidence" value="ECO:0007669"/>
    <property type="project" value="UniProtKB-SubCell"/>
</dbReference>
<dbReference type="Gene3D" id="3.40.50.12780">
    <property type="entry name" value="N-terminal domain of ligase-like"/>
    <property type="match status" value="1"/>
</dbReference>
<comment type="cofactor">
    <cofactor evidence="1">
        <name>Mg(2+)</name>
        <dbReference type="ChEBI" id="CHEBI:18420"/>
    </cofactor>
</comment>
<dbReference type="InterPro" id="IPR025110">
    <property type="entry name" value="AMP-bd_C"/>
</dbReference>
<evidence type="ECO:0000256" key="4">
    <source>
        <dbReference type="ARBA" id="ARBA00006432"/>
    </source>
</evidence>
<gene>
    <name evidence="17" type="ORF">CGL56_03810</name>
</gene>
<dbReference type="Pfam" id="PF00501">
    <property type="entry name" value="AMP-binding"/>
    <property type="match status" value="1"/>
</dbReference>
<keyword evidence="7" id="KW-0276">Fatty acid metabolism</keyword>
<dbReference type="Gene3D" id="3.30.300.30">
    <property type="match status" value="1"/>
</dbReference>
<reference evidence="17 18" key="1">
    <citation type="submission" date="2017-10" db="EMBL/GenBank/DDBJ databases">
        <title>The draft genome sequence of Lewinella marina KCTC 32374.</title>
        <authorList>
            <person name="Wang K."/>
        </authorList>
    </citation>
    <scope>NUCLEOTIDE SEQUENCE [LARGE SCALE GENOMIC DNA]</scope>
    <source>
        <strain evidence="17 18">MKG-38</strain>
    </source>
</reference>
<evidence type="ECO:0000256" key="12">
    <source>
        <dbReference type="ARBA" id="ARBA00026121"/>
    </source>
</evidence>
<evidence type="ECO:0000256" key="6">
    <source>
        <dbReference type="ARBA" id="ARBA00022741"/>
    </source>
</evidence>
<dbReference type="GO" id="GO:0005524">
    <property type="term" value="F:ATP binding"/>
    <property type="evidence" value="ECO:0007669"/>
    <property type="project" value="UniProtKB-KW"/>
</dbReference>
<evidence type="ECO:0000313" key="17">
    <source>
        <dbReference type="EMBL" id="PHL00177.1"/>
    </source>
</evidence>
<evidence type="ECO:0000256" key="10">
    <source>
        <dbReference type="ARBA" id="ARBA00023098"/>
    </source>
</evidence>
<protein>
    <recommendedName>
        <fullName evidence="13">Long-chain-fatty-acid--CoA ligase</fullName>
        <ecNumber evidence="12">6.2.1.3</ecNumber>
    </recommendedName>
    <alternativeName>
        <fullName evidence="14">Long-chain acyl-CoA synthetase</fullName>
    </alternativeName>
</protein>
<comment type="similarity">
    <text evidence="4">Belongs to the ATP-dependent AMP-binding enzyme family.</text>
</comment>
<keyword evidence="18" id="KW-1185">Reference proteome</keyword>
<evidence type="ECO:0000313" key="18">
    <source>
        <dbReference type="Proteomes" id="UP000226437"/>
    </source>
</evidence>
<keyword evidence="9" id="KW-0460">Magnesium</keyword>
<dbReference type="InterPro" id="IPR000873">
    <property type="entry name" value="AMP-dep_synth/lig_dom"/>
</dbReference>
<keyword evidence="11" id="KW-0472">Membrane</keyword>
<evidence type="ECO:0000259" key="15">
    <source>
        <dbReference type="Pfam" id="PF00501"/>
    </source>
</evidence>
<evidence type="ECO:0000256" key="2">
    <source>
        <dbReference type="ARBA" id="ARBA00004170"/>
    </source>
</evidence>
<dbReference type="EMBL" id="PDLO01000001">
    <property type="protein sequence ID" value="PHL00177.1"/>
    <property type="molecule type" value="Genomic_DNA"/>
</dbReference>
<keyword evidence="10" id="KW-0443">Lipid metabolism</keyword>
<evidence type="ECO:0000256" key="7">
    <source>
        <dbReference type="ARBA" id="ARBA00022832"/>
    </source>
</evidence>
<dbReference type="Pfam" id="PF13193">
    <property type="entry name" value="AMP-binding_C"/>
    <property type="match status" value="1"/>
</dbReference>
<dbReference type="FunFam" id="3.30.300.30:FF:000006">
    <property type="entry name" value="Long-chain-fatty-acid--CoA ligase FadD"/>
    <property type="match status" value="1"/>
</dbReference>
<dbReference type="InterPro" id="IPR042099">
    <property type="entry name" value="ANL_N_sf"/>
</dbReference>
<dbReference type="OrthoDB" id="9778383at2"/>
<comment type="pathway">
    <text evidence="3">Lipid metabolism; fatty acid beta-oxidation.</text>
</comment>
<dbReference type="RefSeq" id="WP_099105156.1">
    <property type="nucleotide sequence ID" value="NZ_JAATJF010000001.1"/>
</dbReference>
<keyword evidence="5 17" id="KW-0436">Ligase</keyword>
<proteinExistence type="inferred from homology"/>
<evidence type="ECO:0000256" key="8">
    <source>
        <dbReference type="ARBA" id="ARBA00022840"/>
    </source>
</evidence>
<evidence type="ECO:0000256" key="11">
    <source>
        <dbReference type="ARBA" id="ARBA00023136"/>
    </source>
</evidence>
<organism evidence="17 18">
    <name type="scientific">Neolewinella marina</name>
    <dbReference type="NCBI Taxonomy" id="438751"/>
    <lineage>
        <taxon>Bacteria</taxon>
        <taxon>Pseudomonadati</taxon>
        <taxon>Bacteroidota</taxon>
        <taxon>Saprospiria</taxon>
        <taxon>Saprospirales</taxon>
        <taxon>Lewinellaceae</taxon>
        <taxon>Neolewinella</taxon>
    </lineage>
</organism>
<dbReference type="InterPro" id="IPR050237">
    <property type="entry name" value="ATP-dep_AMP-bd_enzyme"/>
</dbReference>
<dbReference type="GO" id="GO:0004467">
    <property type="term" value="F:long-chain fatty acid-CoA ligase activity"/>
    <property type="evidence" value="ECO:0007669"/>
    <property type="project" value="UniProtKB-EC"/>
</dbReference>
<feature type="domain" description="AMP-binding enzyme C-terminal" evidence="16">
    <location>
        <begin position="473"/>
        <end position="547"/>
    </location>
</feature>
<keyword evidence="8" id="KW-0067">ATP-binding</keyword>
<evidence type="ECO:0000256" key="3">
    <source>
        <dbReference type="ARBA" id="ARBA00005005"/>
    </source>
</evidence>
<comment type="caution">
    <text evidence="17">The sequence shown here is derived from an EMBL/GenBank/DDBJ whole genome shotgun (WGS) entry which is preliminary data.</text>
</comment>
<evidence type="ECO:0000256" key="14">
    <source>
        <dbReference type="ARBA" id="ARBA00042773"/>
    </source>
</evidence>
<name>A0A2G0CJN0_9BACT</name>
<evidence type="ECO:0000259" key="16">
    <source>
        <dbReference type="Pfam" id="PF13193"/>
    </source>
</evidence>
<accession>A0A2G0CJN0</accession>
<dbReference type="PANTHER" id="PTHR43767:SF8">
    <property type="entry name" value="LONG-CHAIN-FATTY-ACID--COA LIGASE"/>
    <property type="match status" value="1"/>
</dbReference>
<dbReference type="InterPro" id="IPR020845">
    <property type="entry name" value="AMP-binding_CS"/>
</dbReference>
<evidence type="ECO:0000256" key="9">
    <source>
        <dbReference type="ARBA" id="ARBA00022842"/>
    </source>
</evidence>
<dbReference type="Proteomes" id="UP000226437">
    <property type="component" value="Unassembled WGS sequence"/>
</dbReference>
<evidence type="ECO:0000256" key="1">
    <source>
        <dbReference type="ARBA" id="ARBA00001946"/>
    </source>
</evidence>
<dbReference type="InterPro" id="IPR045851">
    <property type="entry name" value="AMP-bd_C_sf"/>
</dbReference>
<dbReference type="PANTHER" id="PTHR43767">
    <property type="entry name" value="LONG-CHAIN-FATTY-ACID--COA LIGASE"/>
    <property type="match status" value="1"/>
</dbReference>
<dbReference type="CDD" id="cd05936">
    <property type="entry name" value="FC-FACS_FadD_like"/>
    <property type="match status" value="1"/>
</dbReference>
<feature type="domain" description="AMP-dependent synthetase/ligase" evidence="15">
    <location>
        <begin position="33"/>
        <end position="423"/>
    </location>
</feature>
<sequence length="556" mass="61268">MNTDQRPWLTHYPAGIPANVDVDAYPTLKDLLEATMKKFGKKPAFSSMGRDISYQELDELGTAFGAYLHYRGLQPGDKVAVMMPNLLQYPIALHGILKAGLIIVNTNPLYTPPEMKHQFVDSGAKAIVIAENFAANLEQIIKDTQINTVITTSIGELLGWVKGGLTNFVVRKVKKMVPSYNLPGAVTFQTALDEGKKHRLPTFTGQPDDTIALQYTGGTTGVSKGAMLTNANLVANALQMYAWLTQTLTEGGDGRMLCPLPLYHIFAFTVNAVAGFNIGMCNVLITNPRDLSTIVKAFKDNKIEAMTGVNTLFNALLNDKDFQKLDFRHLKLTGGGGMAVQRVVAERWHKLTGSPLTEGYGLTETSPVATMNPFNDKLRVGTIGVPLPNTSVRIWNDEAQRVATTEERGEIQVKGPQVMKGYYNRPEATAEVMVDGWLKTGDIGMMSEDGFFRIVDRKKDMILVSGFNVYPNEVEDVVAAHPKVLECAAVGIPHERSGEVVKLFVVKKDPSLTETELVTFCRESLTGYKIPKAVEFREELPKSNVGKILRRELREA</sequence>